<keyword evidence="6 9" id="KW-0804">Transcription</keyword>
<accession>A0AAD4F5R5</accession>
<evidence type="ECO:0000256" key="5">
    <source>
        <dbReference type="ARBA" id="ARBA00023159"/>
    </source>
</evidence>
<feature type="compositionally biased region" description="Acidic residues" evidence="10">
    <location>
        <begin position="204"/>
        <end position="227"/>
    </location>
</feature>
<dbReference type="GO" id="GO:0006357">
    <property type="term" value="P:regulation of transcription by RNA polymerase II"/>
    <property type="evidence" value="ECO:0007669"/>
    <property type="project" value="InterPro"/>
</dbReference>
<evidence type="ECO:0000313" key="12">
    <source>
        <dbReference type="Proteomes" id="UP001197093"/>
    </source>
</evidence>
<keyword evidence="4 9" id="KW-0805">Transcription regulation</keyword>
<comment type="caution">
    <text evidence="11">The sequence shown here is derived from an EMBL/GenBank/DDBJ whole genome shotgun (WGS) entry which is preliminary data.</text>
</comment>
<evidence type="ECO:0000256" key="4">
    <source>
        <dbReference type="ARBA" id="ARBA00023015"/>
    </source>
</evidence>
<dbReference type="PANTHER" id="PTHR13074:SF9">
    <property type="entry name" value="MEDIATOR OF RNA POLYMERASE II TRANSCRIPTION SUBUNIT 8"/>
    <property type="match status" value="1"/>
</dbReference>
<dbReference type="Gene3D" id="1.20.58.1710">
    <property type="match status" value="1"/>
</dbReference>
<reference evidence="11" key="1">
    <citation type="submission" date="2023-02" db="EMBL/GenBank/DDBJ databases">
        <authorList>
            <person name="Palmer J.M."/>
        </authorList>
    </citation>
    <scope>NUCLEOTIDE SEQUENCE</scope>
    <source>
        <strain evidence="11">FW57</strain>
    </source>
</reference>
<dbReference type="EMBL" id="JAHCVI010000001">
    <property type="protein sequence ID" value="KAG7293259.1"/>
    <property type="molecule type" value="Genomic_DNA"/>
</dbReference>
<evidence type="ECO:0000256" key="7">
    <source>
        <dbReference type="ARBA" id="ARBA00023242"/>
    </source>
</evidence>
<organism evidence="11 12">
    <name type="scientific">Staphylotrichum longicolle</name>
    <dbReference type="NCBI Taxonomy" id="669026"/>
    <lineage>
        <taxon>Eukaryota</taxon>
        <taxon>Fungi</taxon>
        <taxon>Dikarya</taxon>
        <taxon>Ascomycota</taxon>
        <taxon>Pezizomycotina</taxon>
        <taxon>Sordariomycetes</taxon>
        <taxon>Sordariomycetidae</taxon>
        <taxon>Sordariales</taxon>
        <taxon>Chaetomiaceae</taxon>
        <taxon>Staphylotrichum</taxon>
    </lineage>
</organism>
<keyword evidence="7 9" id="KW-0539">Nucleus</keyword>
<comment type="function">
    <text evidence="9">Component of the Mediator complex, a coactivator involved in the regulated transcription of nearly all RNA polymerase II-dependent genes. Mediator functions as a bridge to convey information from gene-specific regulatory proteins to the basal RNA polymerase II transcription machinery. Mediator is recruited to promoters by direct interactions with regulatory proteins and serves as a scaffold for the assembly of a functional preinitiation complex with RNA polymerase II and the general transcription factors.</text>
</comment>
<protein>
    <recommendedName>
        <fullName evidence="3 9">Mediator of RNA polymerase II transcription subunit 8</fullName>
    </recommendedName>
    <alternativeName>
        <fullName evidence="8 9">Mediator complex subunit 8</fullName>
    </alternativeName>
</protein>
<keyword evidence="5 9" id="KW-0010">Activator</keyword>
<proteinExistence type="inferred from homology"/>
<sequence>MASLNMAPEELKQLELLRNRFAQLTSSIASLRAVVLNSNPLPSRESLQASAAILQQNIRTIQELITENSSLFNRLAVHPSTNFPGRTQEHILLSLLRKKLEPEVESWVEEARETARAAGLDESKLAAGVRERGEHDYDDEDTYGMDHDDDVPSDPFNEQWADMRDAFQETLQRYVTVQVKKKYTVEEQAMGIENVRTGLRQTLEESDDEEDEDEEEDEEEEGEEEEAAAAAAPGAGGPGATGGEPVLEPEHLFCLAAKGNLNLVPADFPFESKRTQRVATRRPAPPR</sequence>
<evidence type="ECO:0000256" key="1">
    <source>
        <dbReference type="ARBA" id="ARBA00004123"/>
    </source>
</evidence>
<evidence type="ECO:0000313" key="11">
    <source>
        <dbReference type="EMBL" id="KAG7293259.1"/>
    </source>
</evidence>
<gene>
    <name evidence="9 11" type="primary">MED8</name>
    <name evidence="11" type="ORF">NEMBOFW57_003305</name>
</gene>
<dbReference type="Proteomes" id="UP001197093">
    <property type="component" value="Unassembled WGS sequence"/>
</dbReference>
<dbReference type="GO" id="GO:0003712">
    <property type="term" value="F:transcription coregulator activity"/>
    <property type="evidence" value="ECO:0007669"/>
    <property type="project" value="InterPro"/>
</dbReference>
<dbReference type="Gene3D" id="6.10.250.2610">
    <property type="match status" value="1"/>
</dbReference>
<feature type="region of interest" description="Disordered" evidence="10">
    <location>
        <begin position="267"/>
        <end position="287"/>
    </location>
</feature>
<dbReference type="PANTHER" id="PTHR13074">
    <property type="entry name" value="MEDIATOR OF RNA POLYMERASE II TRANSCRIPTION SUBUNIT 8"/>
    <property type="match status" value="1"/>
</dbReference>
<evidence type="ECO:0000256" key="3">
    <source>
        <dbReference type="ARBA" id="ARBA00020637"/>
    </source>
</evidence>
<dbReference type="AlphaFoldDB" id="A0AAD4F5R5"/>
<evidence type="ECO:0000256" key="6">
    <source>
        <dbReference type="ARBA" id="ARBA00023163"/>
    </source>
</evidence>
<feature type="region of interest" description="Disordered" evidence="10">
    <location>
        <begin position="196"/>
        <end position="246"/>
    </location>
</feature>
<evidence type="ECO:0000256" key="2">
    <source>
        <dbReference type="ARBA" id="ARBA00005716"/>
    </source>
</evidence>
<dbReference type="GO" id="GO:0000978">
    <property type="term" value="F:RNA polymerase II cis-regulatory region sequence-specific DNA binding"/>
    <property type="evidence" value="ECO:0007669"/>
    <property type="project" value="TreeGrafter"/>
</dbReference>
<evidence type="ECO:0000256" key="8">
    <source>
        <dbReference type="ARBA" id="ARBA00031261"/>
    </source>
</evidence>
<dbReference type="Pfam" id="PF10232">
    <property type="entry name" value="Med8"/>
    <property type="match status" value="1"/>
</dbReference>
<comment type="subcellular location">
    <subcellularLocation>
        <location evidence="1 9">Nucleus</location>
    </subcellularLocation>
</comment>
<dbReference type="GO" id="GO:0070847">
    <property type="term" value="C:core mediator complex"/>
    <property type="evidence" value="ECO:0007669"/>
    <property type="project" value="TreeGrafter"/>
</dbReference>
<evidence type="ECO:0000256" key="10">
    <source>
        <dbReference type="SAM" id="MobiDB-lite"/>
    </source>
</evidence>
<dbReference type="InterPro" id="IPR019364">
    <property type="entry name" value="Mediatior_Med8_fun/met"/>
</dbReference>
<dbReference type="GO" id="GO:0016592">
    <property type="term" value="C:mediator complex"/>
    <property type="evidence" value="ECO:0007669"/>
    <property type="project" value="InterPro"/>
</dbReference>
<evidence type="ECO:0000256" key="9">
    <source>
        <dbReference type="RuleBase" id="RU364144"/>
    </source>
</evidence>
<keyword evidence="12" id="KW-1185">Reference proteome</keyword>
<name>A0AAD4F5R5_9PEZI</name>
<comment type="similarity">
    <text evidence="2 9">Belongs to the Mediator complex subunit 8 family.</text>
</comment>
<comment type="subunit">
    <text evidence="9">Component of the Mediator complex.</text>
</comment>